<feature type="compositionally biased region" description="Low complexity" evidence="1">
    <location>
        <begin position="9"/>
        <end position="18"/>
    </location>
</feature>
<gene>
    <name evidence="2" type="ORF">N7452_006191</name>
</gene>
<reference evidence="2" key="1">
    <citation type="submission" date="2022-12" db="EMBL/GenBank/DDBJ databases">
        <authorList>
            <person name="Petersen C."/>
        </authorList>
    </citation>
    <scope>NUCLEOTIDE SEQUENCE</scope>
    <source>
        <strain evidence="2">IBT 35673</strain>
    </source>
</reference>
<organism evidence="2 3">
    <name type="scientific">Penicillium brevicompactum</name>
    <dbReference type="NCBI Taxonomy" id="5074"/>
    <lineage>
        <taxon>Eukaryota</taxon>
        <taxon>Fungi</taxon>
        <taxon>Dikarya</taxon>
        <taxon>Ascomycota</taxon>
        <taxon>Pezizomycotina</taxon>
        <taxon>Eurotiomycetes</taxon>
        <taxon>Eurotiomycetidae</taxon>
        <taxon>Eurotiales</taxon>
        <taxon>Aspergillaceae</taxon>
        <taxon>Penicillium</taxon>
    </lineage>
</organism>
<name>A0A9W9QK73_PENBR</name>
<sequence length="161" mass="17410">MPDEDEANAEPNAKAAEVSSKEVSEEANQSTKQAQSTSEGMEEPEVRNTSTLSIKSLGHPIGLRASYPKSWIRSYKVEITKPASWAMSTAERIMRGLKVHSTYDLMGDVIRCGLITQGQLAGHIMGVLLAGSRLDDTTKKYLAGLTSGNEAGRQALSNEKI</sequence>
<accession>A0A9W9QK73</accession>
<feature type="compositionally biased region" description="Polar residues" evidence="1">
    <location>
        <begin position="28"/>
        <end position="39"/>
    </location>
</feature>
<evidence type="ECO:0000313" key="2">
    <source>
        <dbReference type="EMBL" id="KAJ5339463.1"/>
    </source>
</evidence>
<protein>
    <submittedName>
        <fullName evidence="2">Uncharacterized protein</fullName>
    </submittedName>
</protein>
<comment type="caution">
    <text evidence="2">The sequence shown here is derived from an EMBL/GenBank/DDBJ whole genome shotgun (WGS) entry which is preliminary data.</text>
</comment>
<dbReference type="AlphaFoldDB" id="A0A9W9QK73"/>
<proteinExistence type="predicted"/>
<feature type="region of interest" description="Disordered" evidence="1">
    <location>
        <begin position="1"/>
        <end position="53"/>
    </location>
</feature>
<dbReference type="Proteomes" id="UP001147695">
    <property type="component" value="Unassembled WGS sequence"/>
</dbReference>
<reference evidence="2" key="2">
    <citation type="journal article" date="2023" name="IMA Fungus">
        <title>Comparative genomic study of the Penicillium genus elucidates a diverse pangenome and 15 lateral gene transfer events.</title>
        <authorList>
            <person name="Petersen C."/>
            <person name="Sorensen T."/>
            <person name="Nielsen M.R."/>
            <person name="Sondergaard T.E."/>
            <person name="Sorensen J.L."/>
            <person name="Fitzpatrick D.A."/>
            <person name="Frisvad J.C."/>
            <person name="Nielsen K.L."/>
        </authorList>
    </citation>
    <scope>NUCLEOTIDE SEQUENCE</scope>
    <source>
        <strain evidence="2">IBT 35673</strain>
    </source>
</reference>
<evidence type="ECO:0000256" key="1">
    <source>
        <dbReference type="SAM" id="MobiDB-lite"/>
    </source>
</evidence>
<dbReference type="EMBL" id="JAPZBQ010000003">
    <property type="protein sequence ID" value="KAJ5339463.1"/>
    <property type="molecule type" value="Genomic_DNA"/>
</dbReference>
<evidence type="ECO:0000313" key="3">
    <source>
        <dbReference type="Proteomes" id="UP001147695"/>
    </source>
</evidence>